<evidence type="ECO:0000313" key="6">
    <source>
        <dbReference type="EMBL" id="PZP02203.1"/>
    </source>
</evidence>
<evidence type="ECO:0000313" key="7">
    <source>
        <dbReference type="Proteomes" id="UP000249451"/>
    </source>
</evidence>
<dbReference type="Proteomes" id="UP000249451">
    <property type="component" value="Unassembled WGS sequence"/>
</dbReference>
<dbReference type="InterPro" id="IPR036928">
    <property type="entry name" value="AS_sf"/>
</dbReference>
<feature type="compositionally biased region" description="Basic and acidic residues" evidence="4">
    <location>
        <begin position="447"/>
        <end position="460"/>
    </location>
</feature>
<feature type="domain" description="Amidase" evidence="5">
    <location>
        <begin position="25"/>
        <end position="173"/>
    </location>
</feature>
<dbReference type="EC" id="3.5.1.4" evidence="3"/>
<reference evidence="6 7" key="1">
    <citation type="submission" date="2017-11" db="EMBL/GenBank/DDBJ databases">
        <title>Infants hospitalized years apart are colonized by the same room-sourced microbial strains.</title>
        <authorList>
            <person name="Brooks B."/>
            <person name="Olm M.R."/>
            <person name="Firek B.A."/>
            <person name="Baker R."/>
            <person name="Thomas B.C."/>
            <person name="Morowitz M.J."/>
            <person name="Banfield J.F."/>
        </authorList>
    </citation>
    <scope>NUCLEOTIDE SEQUENCE [LARGE SCALE GENOMIC DNA]</scope>
    <source>
        <strain evidence="6">S2_012_000_R3_87</strain>
    </source>
</reference>
<protein>
    <recommendedName>
        <fullName evidence="3">amidase</fullName>
        <ecNumber evidence="3">3.5.1.4</ecNumber>
    </recommendedName>
</protein>
<evidence type="ECO:0000256" key="1">
    <source>
        <dbReference type="ARBA" id="ARBA00001311"/>
    </source>
</evidence>
<dbReference type="Gene3D" id="3.90.1300.10">
    <property type="entry name" value="Amidase signature (AS) domain"/>
    <property type="match status" value="1"/>
</dbReference>
<dbReference type="PANTHER" id="PTHR11895">
    <property type="entry name" value="TRANSAMIDASE"/>
    <property type="match status" value="1"/>
</dbReference>
<dbReference type="EMBL" id="QFNY01000042">
    <property type="protein sequence ID" value="PZP02203.1"/>
    <property type="molecule type" value="Genomic_DNA"/>
</dbReference>
<dbReference type="InterPro" id="IPR023631">
    <property type="entry name" value="Amidase_dom"/>
</dbReference>
<evidence type="ECO:0000256" key="2">
    <source>
        <dbReference type="ARBA" id="ARBA00009199"/>
    </source>
</evidence>
<feature type="region of interest" description="Disordered" evidence="4">
    <location>
        <begin position="440"/>
        <end position="460"/>
    </location>
</feature>
<sequence>MTQLSPTPDTFAQRLAAVSQQTGLSPAQLGVARVYDRPHVDEARSASHLNGEELLVKDTQQVAGEWVTMGNARQGFRAAHSDTAVEKLLATGARLVGASASAEYGTSAYTEPVGQEAPVNPISPSMMTGGSSGGAAAAVGHGVARIAHATDGGGSIRVPAACCGLVGLKPAHDTSVGGFNPSAHGYLADSFANTRKAYQLPRTQPWGLRVGYTNQPFHHHSRVDPAIAAATAGATALLTNGESVAEVRQAPQPYDPANFELFATVLSTRCAELPEPLSELTSWLKRQGAGVPRWRREEMERSIHRMRQTALHRWSAAGLDVVATPMLACAPPAPGAFSRLSPRLNFWAQTAWTPWGTLWNLCGWASVTVPLVDPSRVPGRWPIALQLGAVGDRVSASDLLALGEQVQAAAAVLPVEGLSLAEPGDLGSLNYEPRPGAGNHSAGCDCTAEHSHEPCEQRQP</sequence>
<name>A0A2W5B8R7_9CORY</name>
<dbReference type="GO" id="GO:0004040">
    <property type="term" value="F:amidase activity"/>
    <property type="evidence" value="ECO:0007669"/>
    <property type="project" value="UniProtKB-EC"/>
</dbReference>
<accession>A0A2W5B8R7</accession>
<dbReference type="AlphaFoldDB" id="A0A2W5B8R7"/>
<dbReference type="InterPro" id="IPR020556">
    <property type="entry name" value="Amidase_CS"/>
</dbReference>
<dbReference type="SUPFAM" id="SSF75304">
    <property type="entry name" value="Amidase signature (AS) enzymes"/>
    <property type="match status" value="1"/>
</dbReference>
<comment type="catalytic activity">
    <reaction evidence="1">
        <text>a monocarboxylic acid amide + H2O = a monocarboxylate + NH4(+)</text>
        <dbReference type="Rhea" id="RHEA:12020"/>
        <dbReference type="ChEBI" id="CHEBI:15377"/>
        <dbReference type="ChEBI" id="CHEBI:28938"/>
        <dbReference type="ChEBI" id="CHEBI:35757"/>
        <dbReference type="ChEBI" id="CHEBI:83628"/>
        <dbReference type="EC" id="3.5.1.4"/>
    </reaction>
</comment>
<evidence type="ECO:0000256" key="3">
    <source>
        <dbReference type="ARBA" id="ARBA00012922"/>
    </source>
</evidence>
<comment type="caution">
    <text evidence="6">The sequence shown here is derived from an EMBL/GenBank/DDBJ whole genome shotgun (WGS) entry which is preliminary data.</text>
</comment>
<dbReference type="PROSITE" id="PS00571">
    <property type="entry name" value="AMIDASES"/>
    <property type="match status" value="1"/>
</dbReference>
<comment type="similarity">
    <text evidence="2">Belongs to the amidase family.</text>
</comment>
<dbReference type="InterPro" id="IPR000120">
    <property type="entry name" value="Amidase"/>
</dbReference>
<organism evidence="6 7">
    <name type="scientific">Corynebacterium urealyticum</name>
    <dbReference type="NCBI Taxonomy" id="43771"/>
    <lineage>
        <taxon>Bacteria</taxon>
        <taxon>Bacillati</taxon>
        <taxon>Actinomycetota</taxon>
        <taxon>Actinomycetes</taxon>
        <taxon>Mycobacteriales</taxon>
        <taxon>Corynebacteriaceae</taxon>
        <taxon>Corynebacterium</taxon>
    </lineage>
</organism>
<evidence type="ECO:0000256" key="4">
    <source>
        <dbReference type="SAM" id="MobiDB-lite"/>
    </source>
</evidence>
<dbReference type="PANTHER" id="PTHR11895:SF7">
    <property type="entry name" value="GLUTAMYL-TRNA(GLN) AMIDOTRANSFERASE SUBUNIT A, MITOCHONDRIAL"/>
    <property type="match status" value="1"/>
</dbReference>
<proteinExistence type="inferred from homology"/>
<gene>
    <name evidence="6" type="ORF">DI609_02805</name>
</gene>
<evidence type="ECO:0000259" key="5">
    <source>
        <dbReference type="Pfam" id="PF01425"/>
    </source>
</evidence>
<dbReference type="Pfam" id="PF01425">
    <property type="entry name" value="Amidase"/>
    <property type="match status" value="1"/>
</dbReference>